<dbReference type="EMBL" id="BAVZ01000007">
    <property type="protein sequence ID" value="GAF08597.1"/>
    <property type="molecule type" value="Genomic_DNA"/>
</dbReference>
<evidence type="ECO:0000256" key="1">
    <source>
        <dbReference type="SAM" id="Phobius"/>
    </source>
</evidence>
<dbReference type="eggNOG" id="COG0768">
    <property type="taxonomic scope" value="Bacteria"/>
</dbReference>
<sequence>MRFIVRERTQHQSEGDNHSSGLRMNLFFFSTFVIFCVIIIRLAIIQFVEAPTMSDKIAALDMRNIPLPPDRGIIFDDTGVKLAYSKPISSLYIMLFEDYRITTTEGRKNRPKAEQMATKIAEISKKLGNPNAKPLTKDDILAAMDLDSKTDNAIVHADLKRG</sequence>
<keyword evidence="1" id="KW-0812">Transmembrane</keyword>
<feature type="transmembrane region" description="Helical" evidence="1">
    <location>
        <begin position="26"/>
        <end position="48"/>
    </location>
</feature>
<dbReference type="STRING" id="1236976.JCM16418_2682"/>
<dbReference type="SUPFAM" id="SSF56519">
    <property type="entry name" value="Penicillin binding protein dimerisation domain"/>
    <property type="match status" value="1"/>
</dbReference>
<organism evidence="2 3">
    <name type="scientific">Paenibacillus pini JCM 16418</name>
    <dbReference type="NCBI Taxonomy" id="1236976"/>
    <lineage>
        <taxon>Bacteria</taxon>
        <taxon>Bacillati</taxon>
        <taxon>Bacillota</taxon>
        <taxon>Bacilli</taxon>
        <taxon>Bacillales</taxon>
        <taxon>Paenibacillaceae</taxon>
        <taxon>Paenibacillus</taxon>
    </lineage>
</organism>
<proteinExistence type="predicted"/>
<keyword evidence="1" id="KW-1133">Transmembrane helix</keyword>
<dbReference type="GO" id="GO:0008658">
    <property type="term" value="F:penicillin binding"/>
    <property type="evidence" value="ECO:0007669"/>
    <property type="project" value="InterPro"/>
</dbReference>
<dbReference type="AlphaFoldDB" id="W7YJF7"/>
<dbReference type="GO" id="GO:0005886">
    <property type="term" value="C:plasma membrane"/>
    <property type="evidence" value="ECO:0007669"/>
    <property type="project" value="TreeGrafter"/>
</dbReference>
<keyword evidence="2" id="KW-0132">Cell division</keyword>
<dbReference type="Gene3D" id="3.90.1310.10">
    <property type="entry name" value="Penicillin-binding protein 2a (Domain 2)"/>
    <property type="match status" value="1"/>
</dbReference>
<keyword evidence="3" id="KW-1185">Reference proteome</keyword>
<keyword evidence="1" id="KW-0472">Membrane</keyword>
<name>W7YJF7_9BACL</name>
<dbReference type="PANTHER" id="PTHR30627">
    <property type="entry name" value="PEPTIDOGLYCAN D,D-TRANSPEPTIDASE"/>
    <property type="match status" value="1"/>
</dbReference>
<gene>
    <name evidence="2" type="ORF">JCM16418_2682</name>
</gene>
<evidence type="ECO:0000313" key="2">
    <source>
        <dbReference type="EMBL" id="GAF08597.1"/>
    </source>
</evidence>
<comment type="caution">
    <text evidence="2">The sequence shown here is derived from an EMBL/GenBank/DDBJ whole genome shotgun (WGS) entry which is preliminary data.</text>
</comment>
<dbReference type="GO" id="GO:0071555">
    <property type="term" value="P:cell wall organization"/>
    <property type="evidence" value="ECO:0007669"/>
    <property type="project" value="TreeGrafter"/>
</dbReference>
<evidence type="ECO:0000313" key="3">
    <source>
        <dbReference type="Proteomes" id="UP000019364"/>
    </source>
</evidence>
<protein>
    <submittedName>
        <fullName evidence="2">Cell division protein FtsI</fullName>
    </submittedName>
</protein>
<keyword evidence="2" id="KW-0131">Cell cycle</keyword>
<accession>W7YJF7</accession>
<dbReference type="Proteomes" id="UP000019364">
    <property type="component" value="Unassembled WGS sequence"/>
</dbReference>
<dbReference type="InterPro" id="IPR050515">
    <property type="entry name" value="Beta-lactam/transpept"/>
</dbReference>
<dbReference type="InterPro" id="IPR036138">
    <property type="entry name" value="PBP_dimer_sf"/>
</dbReference>
<dbReference type="GO" id="GO:0051301">
    <property type="term" value="P:cell division"/>
    <property type="evidence" value="ECO:0007669"/>
    <property type="project" value="UniProtKB-KW"/>
</dbReference>
<reference evidence="2 3" key="1">
    <citation type="journal article" date="2014" name="Genome Announc.">
        <title>Draft Genome Sequence of Paenibacillus pini JCM 16418T, Isolated from the Rhizosphere of Pine Tree.</title>
        <authorList>
            <person name="Yuki M."/>
            <person name="Oshima K."/>
            <person name="Suda W."/>
            <person name="Oshida Y."/>
            <person name="Kitamura K."/>
            <person name="Iida Y."/>
            <person name="Hattori M."/>
            <person name="Ohkuma M."/>
        </authorList>
    </citation>
    <scope>NUCLEOTIDE SEQUENCE [LARGE SCALE GENOMIC DNA]</scope>
    <source>
        <strain evidence="2 3">JCM 16418</strain>
    </source>
</reference>